<keyword evidence="2" id="KW-0449">Lipoprotein</keyword>
<reference evidence="3 4" key="1">
    <citation type="submission" date="2024-10" db="EMBL/GenBank/DDBJ databases">
        <title>The Natural Products Discovery Center: Release of the First 8490 Sequenced Strains for Exploring Actinobacteria Biosynthetic Diversity.</title>
        <authorList>
            <person name="Kalkreuter E."/>
            <person name="Kautsar S.A."/>
            <person name="Yang D."/>
            <person name="Bader C.D."/>
            <person name="Teijaro C.N."/>
            <person name="Fluegel L."/>
            <person name="Davis C.M."/>
            <person name="Simpson J.R."/>
            <person name="Lauterbach L."/>
            <person name="Steele A.D."/>
            <person name="Gui C."/>
            <person name="Meng S."/>
            <person name="Li G."/>
            <person name="Viehrig K."/>
            <person name="Ye F."/>
            <person name="Su P."/>
            <person name="Kiefer A.F."/>
            <person name="Nichols A."/>
            <person name="Cepeda A.J."/>
            <person name="Yan W."/>
            <person name="Fan B."/>
            <person name="Jiang Y."/>
            <person name="Adhikari A."/>
            <person name="Zheng C.-J."/>
            <person name="Schuster L."/>
            <person name="Cowan T.M."/>
            <person name="Smanski M.J."/>
            <person name="Chevrette M.G."/>
            <person name="De Carvalho L.P.S."/>
            <person name="Shen B."/>
        </authorList>
    </citation>
    <scope>NUCLEOTIDE SEQUENCE [LARGE SCALE GENOMIC DNA]</scope>
    <source>
        <strain evidence="3 4">NPDC077409</strain>
    </source>
</reference>
<evidence type="ECO:0000256" key="2">
    <source>
        <dbReference type="RuleBase" id="RU362097"/>
    </source>
</evidence>
<dbReference type="InterPro" id="IPR003423">
    <property type="entry name" value="OMP_efflux"/>
</dbReference>
<dbReference type="PANTHER" id="PTHR30203">
    <property type="entry name" value="OUTER MEMBRANE CATION EFFLUX PROTEIN"/>
    <property type="match status" value="1"/>
</dbReference>
<dbReference type="InterPro" id="IPR010131">
    <property type="entry name" value="MdtP/NodT-like"/>
</dbReference>
<dbReference type="Gene3D" id="1.20.1600.10">
    <property type="entry name" value="Outer membrane efflux proteins (OEP)"/>
    <property type="match status" value="1"/>
</dbReference>
<sequence length="492" mass="54313">MVSTVFCIPRVRPDFLLSTVLMLPLAGCISLPPPDSTPAVELPSTYQVGSTALSEIPAAPNLPWRDYFTDLQLQRLIEQALTTNRHLRSALLRVEQARALYGIQQSELLPTIGAEASSERSRVPSDLNAPSAPQVSNRYEVGVGFNHWELDFWGRVRSLNEAALEEYLATDEARRAVELSLIAQVANSYYLLLELDNRLQLAHQTIASREQSLLIFNRRVEVGAAAQLELRQVEVLLHQARALGAQLENARAQQANALALLLGSPAETEWQLPPLADSDELFALPPGLPSELLVNRPDIRAAEHALRAANANISAARAALFPRIALTSSLGTASRDLDNLFSNDSRTWRFAPTISLPIFTAGRLRASLNLAEVRREQAVVDYEQTVQEAFRDVADALAAERWLVEEAQAASDLLAAQRERARLAQLRYDHGAVPYLEVLDAQRDLLDAEQQQVQIRRKVISARIALYAALGGGEHQAAIESARTHRSLVHSL</sequence>
<comment type="subcellular location">
    <subcellularLocation>
        <location evidence="2">Cell outer membrane</location>
        <topology evidence="2">Lipid-anchor</topology>
    </subcellularLocation>
</comment>
<dbReference type="PANTHER" id="PTHR30203:SF33">
    <property type="entry name" value="BLR4455 PROTEIN"/>
    <property type="match status" value="1"/>
</dbReference>
<keyword evidence="4" id="KW-1185">Reference proteome</keyword>
<organism evidence="3 4">
    <name type="scientific">Vreelandella lionensis</name>
    <dbReference type="NCBI Taxonomy" id="1144478"/>
    <lineage>
        <taxon>Bacteria</taxon>
        <taxon>Pseudomonadati</taxon>
        <taxon>Pseudomonadota</taxon>
        <taxon>Gammaproteobacteria</taxon>
        <taxon>Oceanospirillales</taxon>
        <taxon>Halomonadaceae</taxon>
        <taxon>Vreelandella</taxon>
    </lineage>
</organism>
<evidence type="ECO:0000313" key="4">
    <source>
        <dbReference type="Proteomes" id="UP001614338"/>
    </source>
</evidence>
<dbReference type="EMBL" id="JBITWC010000007">
    <property type="protein sequence ID" value="MFI8749596.1"/>
    <property type="molecule type" value="Genomic_DNA"/>
</dbReference>
<dbReference type="RefSeq" id="WP_399843243.1">
    <property type="nucleotide sequence ID" value="NZ_JBITWC010000007.1"/>
</dbReference>
<gene>
    <name evidence="3" type="ORF">ACIGG6_06270</name>
</gene>
<keyword evidence="2" id="KW-0564">Palmitate</keyword>
<protein>
    <submittedName>
        <fullName evidence="3">Efflux transporter outer membrane subunit</fullName>
    </submittedName>
</protein>
<comment type="caution">
    <text evidence="3">The sequence shown here is derived from an EMBL/GenBank/DDBJ whole genome shotgun (WGS) entry which is preliminary data.</text>
</comment>
<comment type="similarity">
    <text evidence="1 2">Belongs to the outer membrane factor (OMF) (TC 1.B.17) family.</text>
</comment>
<keyword evidence="2" id="KW-0472">Membrane</keyword>
<proteinExistence type="inferred from homology"/>
<evidence type="ECO:0000256" key="1">
    <source>
        <dbReference type="ARBA" id="ARBA00007613"/>
    </source>
</evidence>
<dbReference type="SUPFAM" id="SSF56954">
    <property type="entry name" value="Outer membrane efflux proteins (OEP)"/>
    <property type="match status" value="1"/>
</dbReference>
<evidence type="ECO:0000313" key="3">
    <source>
        <dbReference type="EMBL" id="MFI8749596.1"/>
    </source>
</evidence>
<dbReference type="NCBIfam" id="TIGR01845">
    <property type="entry name" value="outer_NodT"/>
    <property type="match status" value="1"/>
</dbReference>
<dbReference type="Pfam" id="PF02321">
    <property type="entry name" value="OEP"/>
    <property type="match status" value="2"/>
</dbReference>
<keyword evidence="2" id="KW-1134">Transmembrane beta strand</keyword>
<dbReference type="Gene3D" id="2.20.200.10">
    <property type="entry name" value="Outer membrane efflux proteins (OEP)"/>
    <property type="match status" value="1"/>
</dbReference>
<keyword evidence="2" id="KW-0812">Transmembrane</keyword>
<accession>A0ABW8BQU2</accession>
<name>A0ABW8BQU2_9GAMM</name>
<dbReference type="Proteomes" id="UP001614338">
    <property type="component" value="Unassembled WGS sequence"/>
</dbReference>